<name>A0AA88B8V6_9BRAD</name>
<protein>
    <submittedName>
        <fullName evidence="2">Uncharacterized protein</fullName>
    </submittedName>
</protein>
<evidence type="ECO:0000313" key="3">
    <source>
        <dbReference type="Proteomes" id="UP000625079"/>
    </source>
</evidence>
<organism evidence="2 3">
    <name type="scientific">Bradyrhizobium guangdongense</name>
    <dbReference type="NCBI Taxonomy" id="1325090"/>
    <lineage>
        <taxon>Bacteria</taxon>
        <taxon>Pseudomonadati</taxon>
        <taxon>Pseudomonadota</taxon>
        <taxon>Alphaproteobacteria</taxon>
        <taxon>Hyphomicrobiales</taxon>
        <taxon>Nitrobacteraceae</taxon>
        <taxon>Bradyrhizobium</taxon>
    </lineage>
</organism>
<comment type="caution">
    <text evidence="2">The sequence shown here is derived from an EMBL/GenBank/DDBJ whole genome shotgun (WGS) entry which is preliminary data.</text>
</comment>
<reference evidence="2" key="2">
    <citation type="submission" date="2022-12" db="EMBL/GenBank/DDBJ databases">
        <authorList>
            <person name="Sun Q."/>
            <person name="Zhou Y."/>
        </authorList>
    </citation>
    <scope>NUCLEOTIDE SEQUENCE</scope>
    <source>
        <strain evidence="2">CGMCC 1.15034</strain>
    </source>
</reference>
<dbReference type="EMBL" id="BMHC01000005">
    <property type="protein sequence ID" value="GGI24800.1"/>
    <property type="molecule type" value="Genomic_DNA"/>
</dbReference>
<sequence>MCIEGSGMRGFAGAEVARIGVWLKGERPTLPVIPGRGEAARPESIGPRHAQSGRHATESSSAFAGMTNNAEAERCNDR</sequence>
<gene>
    <name evidence="2" type="ORF">GCM10010987_31200</name>
</gene>
<evidence type="ECO:0000313" key="2">
    <source>
        <dbReference type="EMBL" id="GGI24800.1"/>
    </source>
</evidence>
<feature type="region of interest" description="Disordered" evidence="1">
    <location>
        <begin position="33"/>
        <end position="78"/>
    </location>
</feature>
<feature type="compositionally biased region" description="Polar residues" evidence="1">
    <location>
        <begin position="58"/>
        <end position="70"/>
    </location>
</feature>
<reference evidence="2" key="1">
    <citation type="journal article" date="2014" name="Int. J. Syst. Evol. Microbiol.">
        <title>Complete genome sequence of Corynebacterium casei LMG S-19264T (=DSM 44701T), isolated from a smear-ripened cheese.</title>
        <authorList>
            <consortium name="US DOE Joint Genome Institute (JGI-PGF)"/>
            <person name="Walter F."/>
            <person name="Albersmeier A."/>
            <person name="Kalinowski J."/>
            <person name="Ruckert C."/>
        </authorList>
    </citation>
    <scope>NUCLEOTIDE SEQUENCE</scope>
    <source>
        <strain evidence="2">CGMCC 1.15034</strain>
    </source>
</reference>
<dbReference type="Proteomes" id="UP000625079">
    <property type="component" value="Unassembled WGS sequence"/>
</dbReference>
<evidence type="ECO:0000256" key="1">
    <source>
        <dbReference type="SAM" id="MobiDB-lite"/>
    </source>
</evidence>
<accession>A0AA88B8V6</accession>
<dbReference type="AlphaFoldDB" id="A0AA88B8V6"/>
<proteinExistence type="predicted"/>